<sequence length="520" mass="54631">MLRALPSLQRVSLQCAEPACADEAIAALVIGAFTDLKGLEHLEMRVGLKPGPIFTALAPRVTVLSIRLSPGSGAPPFGDDASLQPLSRLTALRELTVYGTEADMARASSAALVIDRARLGRILGGRLPPHLTRLALRLCAILRPPPPPGGGRAAPATRHSLAFSFAAGKLTAVELPPAPAPGPAADPAALPELELAELGTLCKVLMDSRAMGPRLQSLDLGCRLETGDHMPHAVRDLVQRCDVVGLASLAAATGPWDTAQLVQLLGWPRYLHLSPRVPPLSLGEIPEPPPHGGALASGRTCFASLLGRSGFTSLGGPGDLLAMATRRLAAAGAAEGWPHTLRAEEEGHRVVVLLRGPDLMSMAREEGWRAAGAGQSREQQTEALVGYTFRLSQWLRKLEVELEEGRFAASLPLPEAGGAVLSCSLGALWAMVHAARRGDPRAAVCGSAARVVPTVLAAGVWPGAPEVHGLLEAAAAQVLQAVWDGVEEGSGLRWGRAERLMWTVDTWVAARAQLMGVRVL</sequence>
<dbReference type="Proteomes" id="UP000612055">
    <property type="component" value="Unassembled WGS sequence"/>
</dbReference>
<proteinExistence type="predicted"/>
<dbReference type="EMBL" id="JAEHOE010000005">
    <property type="protein sequence ID" value="KAG2499818.1"/>
    <property type="molecule type" value="Genomic_DNA"/>
</dbReference>
<protein>
    <submittedName>
        <fullName evidence="1">Uncharacterized protein</fullName>
    </submittedName>
</protein>
<accession>A0A835YBV7</accession>
<evidence type="ECO:0000313" key="2">
    <source>
        <dbReference type="Proteomes" id="UP000612055"/>
    </source>
</evidence>
<comment type="caution">
    <text evidence="1">The sequence shown here is derived from an EMBL/GenBank/DDBJ whole genome shotgun (WGS) entry which is preliminary data.</text>
</comment>
<organism evidence="1 2">
    <name type="scientific">Edaphochlamys debaryana</name>
    <dbReference type="NCBI Taxonomy" id="47281"/>
    <lineage>
        <taxon>Eukaryota</taxon>
        <taxon>Viridiplantae</taxon>
        <taxon>Chlorophyta</taxon>
        <taxon>core chlorophytes</taxon>
        <taxon>Chlorophyceae</taxon>
        <taxon>CS clade</taxon>
        <taxon>Chlamydomonadales</taxon>
        <taxon>Chlamydomonadales incertae sedis</taxon>
        <taxon>Edaphochlamys</taxon>
    </lineage>
</organism>
<name>A0A835YBV7_9CHLO</name>
<reference evidence="1" key="1">
    <citation type="journal article" date="2020" name="bioRxiv">
        <title>Comparative genomics of Chlamydomonas.</title>
        <authorList>
            <person name="Craig R.J."/>
            <person name="Hasan A.R."/>
            <person name="Ness R.W."/>
            <person name="Keightley P.D."/>
        </authorList>
    </citation>
    <scope>NUCLEOTIDE SEQUENCE</scope>
    <source>
        <strain evidence="1">CCAP 11/70</strain>
    </source>
</reference>
<dbReference type="AlphaFoldDB" id="A0A835YBV7"/>
<evidence type="ECO:0000313" key="1">
    <source>
        <dbReference type="EMBL" id="KAG2499818.1"/>
    </source>
</evidence>
<keyword evidence="2" id="KW-1185">Reference proteome</keyword>
<gene>
    <name evidence="1" type="ORF">HYH03_002110</name>
</gene>